<keyword evidence="2" id="KW-1185">Reference proteome</keyword>
<sequence>MKMKMRVSTQRAIKSSPQAILNPIWNREVNLSSHVGAVTVEQKHRYAVCLCGLLVSLVLAACGGGRIDAPTNVTTAVPEVTNVTGNTTLVNGLAINNFTNNETISYPLPILYGLTNPDLSAVQVALNGQSYQAEVVSGVFKLPILLRAGVNEMTITTGTTSNRFTLNYQASANPKKVKMMVAIPADEEGRFLAEPGVDNGLEIAKQKLKVQAWLMQSATAEMMYKAGRSHMTYNLMMDADGTPLVETLRLPLSKAELLKKTGNELYDLIAATIRANAYDANVKYMVTMSFSSYIDGQVTGHTALGGGYLGVFGSLHLHTCPTSLSQVNSAFMNTQAIDTKFFPDDSNGRMAYWANCATGMGASLHELGHTFDLPHTPTGIMSRGFDNFNRLFMLREPAVVPPLTRDKEAGAIWDPASVTILLTSEWIKK</sequence>
<accession>A0ABY9RIC9</accession>
<name>A0ABY9RIC9_9BURK</name>
<dbReference type="PANTHER" id="PTHR21054">
    <property type="entry name" value="ZINC METALLOPROTEINASE-RELATED"/>
    <property type="match status" value="1"/>
</dbReference>
<evidence type="ECO:0008006" key="3">
    <source>
        <dbReference type="Google" id="ProtNLM"/>
    </source>
</evidence>
<dbReference type="EMBL" id="CP133720">
    <property type="protein sequence ID" value="WMW80614.1"/>
    <property type="molecule type" value="Genomic_DNA"/>
</dbReference>
<evidence type="ECO:0000313" key="1">
    <source>
        <dbReference type="EMBL" id="WMW80614.1"/>
    </source>
</evidence>
<proteinExistence type="predicted"/>
<dbReference type="Pfam" id="PF12044">
    <property type="entry name" value="Metallopep"/>
    <property type="match status" value="1"/>
</dbReference>
<dbReference type="RefSeq" id="WP_309482106.1">
    <property type="nucleotide sequence ID" value="NZ_CP133720.1"/>
</dbReference>
<dbReference type="Proteomes" id="UP001181355">
    <property type="component" value="Chromosome"/>
</dbReference>
<gene>
    <name evidence="1" type="ORF">RF679_18535</name>
</gene>
<protein>
    <recommendedName>
        <fullName evidence="3">Peptidase M12B domain-containing protein</fullName>
    </recommendedName>
</protein>
<dbReference type="InterPro" id="IPR053002">
    <property type="entry name" value="Metalloproteinase_M10B"/>
</dbReference>
<reference evidence="1" key="1">
    <citation type="submission" date="2023-09" db="EMBL/GenBank/DDBJ databases">
        <title>Undibacterium sp. 20NA77.5 isolated from freshwater.</title>
        <authorList>
            <person name="Le V."/>
            <person name="Ko S.-R."/>
            <person name="Ahn C.-Y."/>
            <person name="Oh H.-M."/>
        </authorList>
    </citation>
    <scope>NUCLEOTIDE SEQUENCE</scope>
    <source>
        <strain evidence="1">20NA77.5</strain>
    </source>
</reference>
<organism evidence="1 2">
    <name type="scientific">Undibacterium cyanobacteriorum</name>
    <dbReference type="NCBI Taxonomy" id="3073561"/>
    <lineage>
        <taxon>Bacteria</taxon>
        <taxon>Pseudomonadati</taxon>
        <taxon>Pseudomonadota</taxon>
        <taxon>Betaproteobacteria</taxon>
        <taxon>Burkholderiales</taxon>
        <taxon>Oxalobacteraceae</taxon>
        <taxon>Undibacterium</taxon>
    </lineage>
</organism>
<evidence type="ECO:0000313" key="2">
    <source>
        <dbReference type="Proteomes" id="UP001181355"/>
    </source>
</evidence>
<dbReference type="Gene3D" id="2.60.40.10">
    <property type="entry name" value="Immunoglobulins"/>
    <property type="match status" value="1"/>
</dbReference>
<dbReference type="InterPro" id="IPR013783">
    <property type="entry name" value="Ig-like_fold"/>
</dbReference>
<dbReference type="PANTHER" id="PTHR21054:SF2">
    <property type="entry name" value="MIP04191P"/>
    <property type="match status" value="1"/>
</dbReference>
<dbReference type="InterPro" id="IPR021917">
    <property type="entry name" value="Unchr_Zn-peptidase-like"/>
</dbReference>